<keyword evidence="2" id="KW-1185">Reference proteome</keyword>
<accession>A0A1M4U211</accession>
<dbReference type="Proteomes" id="UP000184088">
    <property type="component" value="Unassembled WGS sequence"/>
</dbReference>
<proteinExistence type="predicted"/>
<sequence length="111" mass="13011">MVNVHDAAYALASAIENCEEYKRLVEAKKKIEANPKNKEMLQDFHQKQLNYQTKQMMGEKADEELKQLQNLYRVLSMNMDLNEYLQAEYSFSTLVADVYKIIGDVLEKVRM</sequence>
<dbReference type="STRING" id="1121256.SAMN02746089_00359"/>
<dbReference type="EMBL" id="FQVH01000002">
    <property type="protein sequence ID" value="SHE50738.1"/>
    <property type="molecule type" value="Genomic_DNA"/>
</dbReference>
<dbReference type="RefSeq" id="WP_073341383.1">
    <property type="nucleotide sequence ID" value="NZ_FQVH01000002.1"/>
</dbReference>
<dbReference type="OrthoDB" id="9811402at2"/>
<dbReference type="Pfam" id="PF06133">
    <property type="entry name" value="Com_YlbF"/>
    <property type="match status" value="1"/>
</dbReference>
<name>A0A1M4U211_9THEO</name>
<dbReference type="InterPro" id="IPR023378">
    <property type="entry name" value="YheA/YmcA-like_dom_sf"/>
</dbReference>
<protein>
    <submittedName>
        <fullName evidence="1">Cell fate regulator YlbF, YheA/YmcA/DUF963 family (Controls sporulation, competence, biofilm development)</fullName>
    </submittedName>
</protein>
<dbReference type="AlphaFoldDB" id="A0A1M4U211"/>
<dbReference type="InterPro" id="IPR010368">
    <property type="entry name" value="Com_YlbF"/>
</dbReference>
<reference evidence="1 2" key="1">
    <citation type="submission" date="2016-11" db="EMBL/GenBank/DDBJ databases">
        <authorList>
            <person name="Jaros S."/>
            <person name="Januszkiewicz K."/>
            <person name="Wedrychowicz H."/>
        </authorList>
    </citation>
    <scope>NUCLEOTIDE SEQUENCE [LARGE SCALE GENOMIC DNA]</scope>
    <source>
        <strain evidence="1 2">DSM 17918</strain>
    </source>
</reference>
<evidence type="ECO:0000313" key="1">
    <source>
        <dbReference type="EMBL" id="SHE50738.1"/>
    </source>
</evidence>
<gene>
    <name evidence="1" type="ORF">SAMN02746089_00359</name>
</gene>
<organism evidence="1 2">
    <name type="scientific">Caldanaerobius fijiensis DSM 17918</name>
    <dbReference type="NCBI Taxonomy" id="1121256"/>
    <lineage>
        <taxon>Bacteria</taxon>
        <taxon>Bacillati</taxon>
        <taxon>Bacillota</taxon>
        <taxon>Clostridia</taxon>
        <taxon>Thermoanaerobacterales</taxon>
        <taxon>Thermoanaerobacteraceae</taxon>
        <taxon>Caldanaerobius</taxon>
    </lineage>
</organism>
<dbReference type="SUPFAM" id="SSF158622">
    <property type="entry name" value="YheA/YmcA-like"/>
    <property type="match status" value="1"/>
</dbReference>
<dbReference type="Gene3D" id="1.20.1500.10">
    <property type="entry name" value="YheA/YmcA-like"/>
    <property type="match status" value="1"/>
</dbReference>
<evidence type="ECO:0000313" key="2">
    <source>
        <dbReference type="Proteomes" id="UP000184088"/>
    </source>
</evidence>